<sequence>MEREPRVNEKIRAREVRVIGPNGEQLGIMGVRDALVKAAEAELDLVEVAPTSVPPVCRIIDYGKYKYEQQKKGRGSHRRASDIKGMRLSPKIGEHDFQVKARHVYEFLKDGNKVRASVWFRGREMAYPRAGEQLLKRLADIVTDVGLVERPPLMEGRNMIMILTPKKG</sequence>
<evidence type="ECO:0000256" key="3">
    <source>
        <dbReference type="ARBA" id="ARBA00022917"/>
    </source>
</evidence>
<dbReference type="GO" id="GO:0043022">
    <property type="term" value="F:ribosome binding"/>
    <property type="evidence" value="ECO:0007669"/>
    <property type="project" value="UniProtKB-ARBA"/>
</dbReference>
<evidence type="ECO:0000256" key="6">
    <source>
        <dbReference type="RuleBase" id="RU000646"/>
    </source>
</evidence>
<evidence type="ECO:0000313" key="10">
    <source>
        <dbReference type="Proteomes" id="UP000319353"/>
    </source>
</evidence>
<dbReference type="InterPro" id="IPR019814">
    <property type="entry name" value="Translation_initiation_fac_3_N"/>
</dbReference>
<dbReference type="Proteomes" id="UP000319353">
    <property type="component" value="Unassembled WGS sequence"/>
</dbReference>
<dbReference type="GO" id="GO:0003743">
    <property type="term" value="F:translation initiation factor activity"/>
    <property type="evidence" value="ECO:0007669"/>
    <property type="project" value="UniProtKB-UniRule"/>
</dbReference>
<evidence type="ECO:0000259" key="8">
    <source>
        <dbReference type="Pfam" id="PF05198"/>
    </source>
</evidence>
<proteinExistence type="inferred from homology"/>
<evidence type="ECO:0000256" key="2">
    <source>
        <dbReference type="ARBA" id="ARBA00022540"/>
    </source>
</evidence>
<evidence type="ECO:0000256" key="4">
    <source>
        <dbReference type="HAMAP-Rule" id="MF_00080"/>
    </source>
</evidence>
<keyword evidence="2 4" id="KW-0396">Initiation factor</keyword>
<dbReference type="Pfam" id="PF00707">
    <property type="entry name" value="IF3_C"/>
    <property type="match status" value="1"/>
</dbReference>
<reference evidence="9 10" key="1">
    <citation type="journal article" date="2019" name="Nat. Microbiol.">
        <title>Mediterranean grassland soil C-N compound turnover is dependent on rainfall and depth, and is mediated by genomically divergent microorganisms.</title>
        <authorList>
            <person name="Diamond S."/>
            <person name="Andeer P.F."/>
            <person name="Li Z."/>
            <person name="Crits-Christoph A."/>
            <person name="Burstein D."/>
            <person name="Anantharaman K."/>
            <person name="Lane K.R."/>
            <person name="Thomas B.C."/>
            <person name="Pan C."/>
            <person name="Northen T.R."/>
            <person name="Banfield J.F."/>
        </authorList>
    </citation>
    <scope>NUCLEOTIDE SEQUENCE [LARGE SCALE GENOMIC DNA]</scope>
    <source>
        <strain evidence="9">NP_4</strain>
    </source>
</reference>
<feature type="domain" description="Translation initiation factor 3 N-terminal" evidence="8">
    <location>
        <begin position="7"/>
        <end position="74"/>
    </location>
</feature>
<keyword evidence="4" id="KW-0963">Cytoplasm</keyword>
<evidence type="ECO:0000259" key="7">
    <source>
        <dbReference type="Pfam" id="PF00707"/>
    </source>
</evidence>
<dbReference type="InterPro" id="IPR019815">
    <property type="entry name" value="Translation_initiation_fac_3_C"/>
</dbReference>
<dbReference type="GO" id="GO:0016020">
    <property type="term" value="C:membrane"/>
    <property type="evidence" value="ECO:0007669"/>
    <property type="project" value="TreeGrafter"/>
</dbReference>
<comment type="similarity">
    <text evidence="1 4 6">Belongs to the IF-3 family.</text>
</comment>
<dbReference type="Gene3D" id="3.10.20.80">
    <property type="entry name" value="Translation initiation factor 3 (IF-3), N-terminal domain"/>
    <property type="match status" value="1"/>
</dbReference>
<accession>A0A537L4N1</accession>
<dbReference type="NCBIfam" id="TIGR00168">
    <property type="entry name" value="infC"/>
    <property type="match status" value="1"/>
</dbReference>
<dbReference type="InterPro" id="IPR036787">
    <property type="entry name" value="T_IF-3_N_sf"/>
</dbReference>
<dbReference type="GO" id="GO:0032790">
    <property type="term" value="P:ribosome disassembly"/>
    <property type="evidence" value="ECO:0007669"/>
    <property type="project" value="TreeGrafter"/>
</dbReference>
<dbReference type="AlphaFoldDB" id="A0A537L4N1"/>
<comment type="caution">
    <text evidence="9">The sequence shown here is derived from an EMBL/GenBank/DDBJ whole genome shotgun (WGS) entry which is preliminary data.</text>
</comment>
<dbReference type="InterPro" id="IPR001288">
    <property type="entry name" value="Translation_initiation_fac_3"/>
</dbReference>
<dbReference type="HAMAP" id="MF_00080">
    <property type="entry name" value="IF_3"/>
    <property type="match status" value="1"/>
</dbReference>
<gene>
    <name evidence="4" type="primary">infC</name>
    <name evidence="9" type="ORF">E6H01_06005</name>
</gene>
<keyword evidence="3 4" id="KW-0648">Protein biosynthesis</keyword>
<dbReference type="SUPFAM" id="SSF55200">
    <property type="entry name" value="Translation initiation factor IF3, C-terminal domain"/>
    <property type="match status" value="1"/>
</dbReference>
<protein>
    <recommendedName>
        <fullName evidence="4 5">Translation initiation factor IF-3</fullName>
    </recommendedName>
</protein>
<dbReference type="Gene3D" id="3.30.110.10">
    <property type="entry name" value="Translation initiation factor 3 (IF-3), C-terminal domain"/>
    <property type="match status" value="1"/>
</dbReference>
<evidence type="ECO:0000256" key="1">
    <source>
        <dbReference type="ARBA" id="ARBA00005439"/>
    </source>
</evidence>
<feature type="domain" description="Translation initiation factor 3 C-terminal" evidence="7">
    <location>
        <begin position="82"/>
        <end position="166"/>
    </location>
</feature>
<dbReference type="FunFam" id="3.30.110.10:FF:000001">
    <property type="entry name" value="Translation initiation factor IF-3"/>
    <property type="match status" value="1"/>
</dbReference>
<dbReference type="GO" id="GO:0005829">
    <property type="term" value="C:cytosol"/>
    <property type="evidence" value="ECO:0007669"/>
    <property type="project" value="TreeGrafter"/>
</dbReference>
<dbReference type="Pfam" id="PF05198">
    <property type="entry name" value="IF3_N"/>
    <property type="match status" value="1"/>
</dbReference>
<evidence type="ECO:0000256" key="5">
    <source>
        <dbReference type="NCBIfam" id="TIGR00168"/>
    </source>
</evidence>
<evidence type="ECO:0000313" key="9">
    <source>
        <dbReference type="EMBL" id="TMJ02972.1"/>
    </source>
</evidence>
<dbReference type="PANTHER" id="PTHR10938:SF0">
    <property type="entry name" value="TRANSLATION INITIATION FACTOR IF-3, MITOCHONDRIAL"/>
    <property type="match status" value="1"/>
</dbReference>
<dbReference type="EMBL" id="VBAL01000066">
    <property type="protein sequence ID" value="TMJ02972.1"/>
    <property type="molecule type" value="Genomic_DNA"/>
</dbReference>
<comment type="function">
    <text evidence="4 6">IF-3 binds to the 30S ribosomal subunit and shifts the equilibrium between 70S ribosomes and their 50S and 30S subunits in favor of the free subunits, thus enhancing the availability of 30S subunits on which protein synthesis initiation begins.</text>
</comment>
<dbReference type="FunFam" id="3.10.20.80:FF:000001">
    <property type="entry name" value="Translation initiation factor IF-3"/>
    <property type="match status" value="1"/>
</dbReference>
<comment type="subunit">
    <text evidence="4 6">Monomer.</text>
</comment>
<dbReference type="SUPFAM" id="SSF54364">
    <property type="entry name" value="Translation initiation factor IF3, N-terminal domain"/>
    <property type="match status" value="1"/>
</dbReference>
<dbReference type="PROSITE" id="PS00938">
    <property type="entry name" value="IF3"/>
    <property type="match status" value="1"/>
</dbReference>
<dbReference type="PANTHER" id="PTHR10938">
    <property type="entry name" value="TRANSLATION INITIATION FACTOR IF-3"/>
    <property type="match status" value="1"/>
</dbReference>
<name>A0A537L4N1_9BACT</name>
<organism evidence="9 10">
    <name type="scientific">Candidatus Segetimicrobium genomatis</name>
    <dbReference type="NCBI Taxonomy" id="2569760"/>
    <lineage>
        <taxon>Bacteria</taxon>
        <taxon>Bacillati</taxon>
        <taxon>Candidatus Sysuimicrobiota</taxon>
        <taxon>Candidatus Sysuimicrobiia</taxon>
        <taxon>Candidatus Sysuimicrobiales</taxon>
        <taxon>Candidatus Segetimicrobiaceae</taxon>
        <taxon>Candidatus Segetimicrobium</taxon>
    </lineage>
</organism>
<dbReference type="InterPro" id="IPR019813">
    <property type="entry name" value="Translation_initiation_fac3_CS"/>
</dbReference>
<dbReference type="InterPro" id="IPR036788">
    <property type="entry name" value="T_IF-3_C_sf"/>
</dbReference>
<comment type="subcellular location">
    <subcellularLocation>
        <location evidence="4 6">Cytoplasm</location>
    </subcellularLocation>
</comment>